<evidence type="ECO:0000313" key="15">
    <source>
        <dbReference type="EMBL" id="GAB47773.1"/>
    </source>
</evidence>
<evidence type="ECO:0000256" key="4">
    <source>
        <dbReference type="ARBA" id="ARBA00013673"/>
    </source>
</evidence>
<name>H5UPW8_9MICO</name>
<comment type="subcellular location">
    <subcellularLocation>
        <location evidence="1 12">Cytoplasm</location>
    </subcellularLocation>
</comment>
<sequence length="250" mass="25918">MTAALYRLPEGTLAARAPGDVVVLDGEEGHHAATVKRAGVGEEILLADGSGRLGHGVVVATGDGTADVRLVTIEDAAVAGARFVLVQGLAKGGRDEQAVEAATELGVDGVIAWQARRCIVRWKPERAARSLVKWRTVATAAAKQSRRATTPEVDGPCSTADLVRRLGGPDAPVLVLVLHEDAEEPLASFDLPEAGDVWLLVGPEGGIAPEELDTLTAAGARPVRLGSTVLRSSSAGPAALAVLSARTRWR</sequence>
<dbReference type="InterPro" id="IPR029028">
    <property type="entry name" value="Alpha/beta_knot_MTases"/>
</dbReference>
<dbReference type="STRING" id="1089455.MOPEL_029_00520"/>
<keyword evidence="5 12" id="KW-0963">Cytoplasm</keyword>
<comment type="function">
    <text evidence="10 12">Specifically methylates the N3 position of the uracil ring of uridine 1498 (m3U1498) in 16S rRNA. Acts on the fully assembled 30S ribosomal subunit.</text>
</comment>
<dbReference type="InterPro" id="IPR046886">
    <property type="entry name" value="RsmE_MTase_dom"/>
</dbReference>
<organism evidence="15 16">
    <name type="scientific">Mobilicoccus pelagius NBRC 104925</name>
    <dbReference type="NCBI Taxonomy" id="1089455"/>
    <lineage>
        <taxon>Bacteria</taxon>
        <taxon>Bacillati</taxon>
        <taxon>Actinomycetota</taxon>
        <taxon>Actinomycetes</taxon>
        <taxon>Micrococcales</taxon>
        <taxon>Dermatophilaceae</taxon>
        <taxon>Mobilicoccus</taxon>
    </lineage>
</organism>
<dbReference type="SUPFAM" id="SSF75217">
    <property type="entry name" value="alpha/beta knot"/>
    <property type="match status" value="1"/>
</dbReference>
<evidence type="ECO:0000256" key="9">
    <source>
        <dbReference type="ARBA" id="ARBA00022691"/>
    </source>
</evidence>
<evidence type="ECO:0000256" key="2">
    <source>
        <dbReference type="ARBA" id="ARBA00005528"/>
    </source>
</evidence>
<dbReference type="RefSeq" id="WP_009481671.1">
    <property type="nucleotide sequence ID" value="NZ_BAFE01000027.1"/>
</dbReference>
<proteinExistence type="inferred from homology"/>
<dbReference type="Pfam" id="PF04452">
    <property type="entry name" value="Methyltrans_RNA"/>
    <property type="match status" value="1"/>
</dbReference>
<dbReference type="PIRSF" id="PIRSF015601">
    <property type="entry name" value="MTase_slr0722"/>
    <property type="match status" value="1"/>
</dbReference>
<keyword evidence="7 12" id="KW-0489">Methyltransferase</keyword>
<dbReference type="AlphaFoldDB" id="H5UPW8"/>
<evidence type="ECO:0000259" key="14">
    <source>
        <dbReference type="Pfam" id="PF20260"/>
    </source>
</evidence>
<dbReference type="CDD" id="cd18084">
    <property type="entry name" value="RsmE-like"/>
    <property type="match status" value="1"/>
</dbReference>
<dbReference type="GO" id="GO:0005737">
    <property type="term" value="C:cytoplasm"/>
    <property type="evidence" value="ECO:0007669"/>
    <property type="project" value="UniProtKB-SubCell"/>
</dbReference>
<evidence type="ECO:0000259" key="13">
    <source>
        <dbReference type="Pfam" id="PF04452"/>
    </source>
</evidence>
<evidence type="ECO:0000256" key="10">
    <source>
        <dbReference type="ARBA" id="ARBA00025699"/>
    </source>
</evidence>
<evidence type="ECO:0000256" key="7">
    <source>
        <dbReference type="ARBA" id="ARBA00022603"/>
    </source>
</evidence>
<dbReference type="PANTHER" id="PTHR30027">
    <property type="entry name" value="RIBOSOMAL RNA SMALL SUBUNIT METHYLTRANSFERASE E"/>
    <property type="match status" value="1"/>
</dbReference>
<evidence type="ECO:0000256" key="3">
    <source>
        <dbReference type="ARBA" id="ARBA00012328"/>
    </source>
</evidence>
<keyword evidence="16" id="KW-1185">Reference proteome</keyword>
<dbReference type="Gene3D" id="2.40.240.20">
    <property type="entry name" value="Hypothetical PUA domain-like, domain 1"/>
    <property type="match status" value="1"/>
</dbReference>
<dbReference type="NCBIfam" id="NF008693">
    <property type="entry name" value="PRK11713.2-3"/>
    <property type="match status" value="1"/>
</dbReference>
<dbReference type="InterPro" id="IPR029026">
    <property type="entry name" value="tRNA_m1G_MTases_N"/>
</dbReference>
<dbReference type="Gene3D" id="3.40.1280.10">
    <property type="match status" value="1"/>
</dbReference>
<dbReference type="PANTHER" id="PTHR30027:SF3">
    <property type="entry name" value="16S RRNA (URACIL(1498)-N(3))-METHYLTRANSFERASE"/>
    <property type="match status" value="1"/>
</dbReference>
<dbReference type="InterPro" id="IPR015947">
    <property type="entry name" value="PUA-like_sf"/>
</dbReference>
<dbReference type="GO" id="GO:0070042">
    <property type="term" value="F:rRNA (uridine-N3-)-methyltransferase activity"/>
    <property type="evidence" value="ECO:0007669"/>
    <property type="project" value="TreeGrafter"/>
</dbReference>
<protein>
    <recommendedName>
        <fullName evidence="4 12">Ribosomal RNA small subunit methyltransferase E</fullName>
        <ecNumber evidence="3 12">2.1.1.193</ecNumber>
    </recommendedName>
</protein>
<feature type="domain" description="Ribosomal RNA small subunit methyltransferase E PUA-like" evidence="14">
    <location>
        <begin position="24"/>
        <end position="70"/>
    </location>
</feature>
<dbReference type="Proteomes" id="UP000004367">
    <property type="component" value="Unassembled WGS sequence"/>
</dbReference>
<accession>H5UPW8</accession>
<dbReference type="Pfam" id="PF20260">
    <property type="entry name" value="PUA_4"/>
    <property type="match status" value="1"/>
</dbReference>
<evidence type="ECO:0000256" key="1">
    <source>
        <dbReference type="ARBA" id="ARBA00004496"/>
    </source>
</evidence>
<evidence type="ECO:0000256" key="5">
    <source>
        <dbReference type="ARBA" id="ARBA00022490"/>
    </source>
</evidence>
<gene>
    <name evidence="15" type="primary">rsmE</name>
    <name evidence="15" type="ORF">MOPEL_029_00520</name>
</gene>
<comment type="caution">
    <text evidence="15">The sequence shown here is derived from an EMBL/GenBank/DDBJ whole genome shotgun (WGS) entry which is preliminary data.</text>
</comment>
<dbReference type="GO" id="GO:0070475">
    <property type="term" value="P:rRNA base methylation"/>
    <property type="evidence" value="ECO:0007669"/>
    <property type="project" value="TreeGrafter"/>
</dbReference>
<dbReference type="InterPro" id="IPR046887">
    <property type="entry name" value="RsmE_PUA-like"/>
</dbReference>
<evidence type="ECO:0000313" key="16">
    <source>
        <dbReference type="Proteomes" id="UP000004367"/>
    </source>
</evidence>
<keyword evidence="9 12" id="KW-0949">S-adenosyl-L-methionine</keyword>
<dbReference type="EC" id="2.1.1.193" evidence="3 12"/>
<comment type="catalytic activity">
    <reaction evidence="11 12">
        <text>uridine(1498) in 16S rRNA + S-adenosyl-L-methionine = N(3)-methyluridine(1498) in 16S rRNA + S-adenosyl-L-homocysteine + H(+)</text>
        <dbReference type="Rhea" id="RHEA:42920"/>
        <dbReference type="Rhea" id="RHEA-COMP:10283"/>
        <dbReference type="Rhea" id="RHEA-COMP:10284"/>
        <dbReference type="ChEBI" id="CHEBI:15378"/>
        <dbReference type="ChEBI" id="CHEBI:57856"/>
        <dbReference type="ChEBI" id="CHEBI:59789"/>
        <dbReference type="ChEBI" id="CHEBI:65315"/>
        <dbReference type="ChEBI" id="CHEBI:74502"/>
        <dbReference type="EC" id="2.1.1.193"/>
    </reaction>
</comment>
<evidence type="ECO:0000256" key="8">
    <source>
        <dbReference type="ARBA" id="ARBA00022679"/>
    </source>
</evidence>
<dbReference type="InterPro" id="IPR006700">
    <property type="entry name" value="RsmE"/>
</dbReference>
<dbReference type="eggNOG" id="COG1385">
    <property type="taxonomic scope" value="Bacteria"/>
</dbReference>
<dbReference type="EMBL" id="BAFE01000027">
    <property type="protein sequence ID" value="GAB47773.1"/>
    <property type="molecule type" value="Genomic_DNA"/>
</dbReference>
<dbReference type="OrthoDB" id="9808126at2"/>
<dbReference type="SUPFAM" id="SSF88697">
    <property type="entry name" value="PUA domain-like"/>
    <property type="match status" value="1"/>
</dbReference>
<keyword evidence="6 12" id="KW-0698">rRNA processing</keyword>
<evidence type="ECO:0000256" key="6">
    <source>
        <dbReference type="ARBA" id="ARBA00022552"/>
    </source>
</evidence>
<keyword evidence="8 12" id="KW-0808">Transferase</keyword>
<evidence type="ECO:0000256" key="11">
    <source>
        <dbReference type="ARBA" id="ARBA00047944"/>
    </source>
</evidence>
<feature type="domain" description="Ribosomal RNA small subunit methyltransferase E methyltransferase" evidence="13">
    <location>
        <begin position="83"/>
        <end position="243"/>
    </location>
</feature>
<comment type="similarity">
    <text evidence="2 12">Belongs to the RNA methyltransferase RsmE family.</text>
</comment>
<dbReference type="NCBIfam" id="TIGR00046">
    <property type="entry name" value="RsmE family RNA methyltransferase"/>
    <property type="match status" value="1"/>
</dbReference>
<evidence type="ECO:0000256" key="12">
    <source>
        <dbReference type="PIRNR" id="PIRNR015601"/>
    </source>
</evidence>
<reference evidence="15 16" key="1">
    <citation type="submission" date="2012-02" db="EMBL/GenBank/DDBJ databases">
        <title>Whole genome shotgun sequence of Mobilicoccus pelagius NBRC 104925.</title>
        <authorList>
            <person name="Yoshida Y."/>
            <person name="Hosoyama A."/>
            <person name="Tsuchikane K."/>
            <person name="Katsumata H."/>
            <person name="Yamazaki S."/>
            <person name="Fujita N."/>
        </authorList>
    </citation>
    <scope>NUCLEOTIDE SEQUENCE [LARGE SCALE GENOMIC DNA]</scope>
    <source>
        <strain evidence="15 16">NBRC 104925</strain>
    </source>
</reference>